<dbReference type="EMBL" id="CP003531">
    <property type="protein sequence ID" value="AFK50507.1"/>
    <property type="molecule type" value="Genomic_DNA"/>
</dbReference>
<sequence>MIVVWARMLFELVFGRVMEFLKRDFEEDSVKIEVYKDGLRLTTFEGVLELVKGGEYTVPRWLADLLAKKGYVKIKDARIPVESLSVLAYNEETAYSKPLTNKLKGFFYMTMFKARRDLTEEAKTTGDLSKFEELKKIEDAMDSLLKSRVRKLVNYSLLPDVQQDVEEKLSEEEKYLLKTLRAIVALWKKKVGE</sequence>
<dbReference type="Gene3D" id="1.20.58.2050">
    <property type="match status" value="1"/>
</dbReference>
<dbReference type="Pfam" id="PF05916">
    <property type="entry name" value="Sld5"/>
    <property type="match status" value="1"/>
</dbReference>
<evidence type="ECO:0000259" key="1">
    <source>
        <dbReference type="Pfam" id="PF05916"/>
    </source>
</evidence>
<dbReference type="STRING" id="1184251.TCELL_0082"/>
<dbReference type="GeneID" id="13012350"/>
<proteinExistence type="predicted"/>
<dbReference type="AlphaFoldDB" id="I3TCL9"/>
<dbReference type="KEGG" id="thg:TCELL_0082"/>
<evidence type="ECO:0000313" key="3">
    <source>
        <dbReference type="Proteomes" id="UP000005270"/>
    </source>
</evidence>
<organism evidence="2 3">
    <name type="scientific">Thermogladius calderae (strain DSM 22663 / VKM B-2946 / 1633)</name>
    <dbReference type="NCBI Taxonomy" id="1184251"/>
    <lineage>
        <taxon>Archaea</taxon>
        <taxon>Thermoproteota</taxon>
        <taxon>Thermoprotei</taxon>
        <taxon>Desulfurococcales</taxon>
        <taxon>Desulfurococcaceae</taxon>
        <taxon>Thermogladius</taxon>
    </lineage>
</organism>
<dbReference type="OrthoDB" id="36229at2157"/>
<dbReference type="InterPro" id="IPR038437">
    <property type="entry name" value="GINS_Psf3_sf"/>
</dbReference>
<dbReference type="RefSeq" id="WP_014736758.1">
    <property type="nucleotide sequence ID" value="NC_017954.1"/>
</dbReference>
<reference evidence="2 3" key="1">
    <citation type="journal article" date="2012" name="J. Bacteriol.">
        <title>Complete genome sequence of the hyperthermophilic cellulolytic Crenarchaeon 'Thermogladius cellulolyticus' 1633.</title>
        <authorList>
            <person name="Mardanov A.V."/>
            <person name="Kochetkova T.V."/>
            <person name="Beletsky A.V."/>
            <person name="Bonch-Osmolovskaya E.A."/>
            <person name="Ravin N.V."/>
            <person name="Skryabin K.G."/>
        </authorList>
    </citation>
    <scope>NUCLEOTIDE SEQUENCE [LARGE SCALE GENOMIC DNA]</scope>
    <source>
        <strain evidence="3">DSM 22663 / VKM B-2946 / 1633</strain>
    </source>
</reference>
<dbReference type="eggNOG" id="arCOG00552">
    <property type="taxonomic scope" value="Archaea"/>
</dbReference>
<accession>I3TCL9</accession>
<keyword evidence="3" id="KW-1185">Reference proteome</keyword>
<dbReference type="InterPro" id="IPR021151">
    <property type="entry name" value="GINS_A"/>
</dbReference>
<protein>
    <recommendedName>
        <fullName evidence="1">GINS subunit domain-containing protein</fullName>
    </recommendedName>
</protein>
<feature type="domain" description="GINS subunit" evidence="1">
    <location>
        <begin position="102"/>
        <end position="191"/>
    </location>
</feature>
<evidence type="ECO:0000313" key="2">
    <source>
        <dbReference type="EMBL" id="AFK50507.1"/>
    </source>
</evidence>
<gene>
    <name evidence="2" type="ordered locus">TCELL_0082</name>
</gene>
<dbReference type="HOGENOM" id="CLU_117967_0_0_2"/>
<dbReference type="Proteomes" id="UP000005270">
    <property type="component" value="Chromosome"/>
</dbReference>
<name>I3TCL9_THEC1</name>
<dbReference type="InParanoid" id="I3TCL9"/>